<dbReference type="Gene3D" id="3.90.1570.10">
    <property type="entry name" value="tt1808, chain A"/>
    <property type="match status" value="1"/>
</dbReference>
<gene>
    <name evidence="2" type="ORF">GGC33_00620</name>
</gene>
<reference evidence="2 3" key="1">
    <citation type="submission" date="2019-11" db="EMBL/GenBank/DDBJ databases">
        <title>Isolation of a new High Light Tolerant Cyanobacteria.</title>
        <authorList>
            <person name="Dobson Z."/>
            <person name="Vaughn N."/>
            <person name="Vaughn M."/>
            <person name="Fromme P."/>
            <person name="Mazor Y."/>
        </authorList>
    </citation>
    <scope>NUCLEOTIDE SEQUENCE [LARGE SCALE GENOMIC DNA]</scope>
    <source>
        <strain evidence="2 3">0216</strain>
    </source>
</reference>
<proteinExistence type="predicted"/>
<sequence>MLTPTKWTLDDYHKMIDAGILCDRTVEFIKGDIVEMSPEKPLHRYTNHNTVKYLRSILQEKAEVMEAHPITLTDSEPEPDVVITRTPDELYFTRHPYPEDIYWLIEIADSTLAKDLGIKKQIYAEVGIQEYWVIDLVNKKIHVFRHPNQGDYQSKSELIEGIISPLAFPDIRVTVAKLINSSPDT</sequence>
<dbReference type="GO" id="GO:0004519">
    <property type="term" value="F:endonuclease activity"/>
    <property type="evidence" value="ECO:0007669"/>
    <property type="project" value="UniProtKB-KW"/>
</dbReference>
<dbReference type="InterPro" id="IPR012296">
    <property type="entry name" value="Nuclease_put_TT1808"/>
</dbReference>
<dbReference type="Proteomes" id="UP000437131">
    <property type="component" value="Unassembled WGS sequence"/>
</dbReference>
<dbReference type="SUPFAM" id="SSF52980">
    <property type="entry name" value="Restriction endonuclease-like"/>
    <property type="match status" value="1"/>
</dbReference>
<dbReference type="InterPro" id="IPR008538">
    <property type="entry name" value="Uma2"/>
</dbReference>
<feature type="domain" description="Putative restriction endonuclease" evidence="1">
    <location>
        <begin position="11"/>
        <end position="175"/>
    </location>
</feature>
<dbReference type="AlphaFoldDB" id="A0A844GQU0"/>
<dbReference type="Pfam" id="PF05685">
    <property type="entry name" value="Uma2"/>
    <property type="match status" value="1"/>
</dbReference>
<name>A0A844GQU0_9CHRO</name>
<evidence type="ECO:0000313" key="2">
    <source>
        <dbReference type="EMBL" id="MTF37441.1"/>
    </source>
</evidence>
<evidence type="ECO:0000313" key="3">
    <source>
        <dbReference type="Proteomes" id="UP000437131"/>
    </source>
</evidence>
<dbReference type="PANTHER" id="PTHR35400:SF1">
    <property type="entry name" value="SLR1083 PROTEIN"/>
    <property type="match status" value="1"/>
</dbReference>
<evidence type="ECO:0000259" key="1">
    <source>
        <dbReference type="Pfam" id="PF05685"/>
    </source>
</evidence>
<keyword evidence="2" id="KW-0378">Hydrolase</keyword>
<comment type="caution">
    <text evidence="2">The sequence shown here is derived from an EMBL/GenBank/DDBJ whole genome shotgun (WGS) entry which is preliminary data.</text>
</comment>
<dbReference type="CDD" id="cd06260">
    <property type="entry name" value="DUF820-like"/>
    <property type="match status" value="1"/>
</dbReference>
<organism evidence="2 3">
    <name type="scientific">Cyanobacterium aponinum 0216</name>
    <dbReference type="NCBI Taxonomy" id="2676140"/>
    <lineage>
        <taxon>Bacteria</taxon>
        <taxon>Bacillati</taxon>
        <taxon>Cyanobacteriota</taxon>
        <taxon>Cyanophyceae</taxon>
        <taxon>Oscillatoriophycideae</taxon>
        <taxon>Chroococcales</taxon>
        <taxon>Geminocystaceae</taxon>
        <taxon>Cyanobacterium</taxon>
    </lineage>
</organism>
<dbReference type="PANTHER" id="PTHR35400">
    <property type="entry name" value="SLR1083 PROTEIN"/>
    <property type="match status" value="1"/>
</dbReference>
<dbReference type="RefSeq" id="WP_155082389.1">
    <property type="nucleotide sequence ID" value="NZ_WMIA01000001.1"/>
</dbReference>
<dbReference type="InterPro" id="IPR011335">
    <property type="entry name" value="Restrct_endonuc-II-like"/>
</dbReference>
<dbReference type="EMBL" id="WMIA01000001">
    <property type="protein sequence ID" value="MTF37441.1"/>
    <property type="molecule type" value="Genomic_DNA"/>
</dbReference>
<protein>
    <submittedName>
        <fullName evidence="2">Uma2 family endonuclease</fullName>
    </submittedName>
</protein>
<keyword evidence="2" id="KW-0540">Nuclease</keyword>
<keyword evidence="2" id="KW-0255">Endonuclease</keyword>
<accession>A0A844GQU0</accession>